<dbReference type="OrthoDB" id="3918601at2759"/>
<evidence type="ECO:0000256" key="1">
    <source>
        <dbReference type="SAM" id="MobiDB-lite"/>
    </source>
</evidence>
<organism evidence="3 4">
    <name type="scientific">Helicocarpus griseus UAMH5409</name>
    <dbReference type="NCBI Taxonomy" id="1447875"/>
    <lineage>
        <taxon>Eukaryota</taxon>
        <taxon>Fungi</taxon>
        <taxon>Dikarya</taxon>
        <taxon>Ascomycota</taxon>
        <taxon>Pezizomycotina</taxon>
        <taxon>Eurotiomycetes</taxon>
        <taxon>Eurotiomycetidae</taxon>
        <taxon>Onygenales</taxon>
        <taxon>Ajellomycetaceae</taxon>
        <taxon>Helicocarpus</taxon>
    </lineage>
</organism>
<name>A0A2B7WG34_9EURO</name>
<sequence length="115" mass="12123">MAIEKRLVVSGLFACRIITPAFAIASLVSMENYYRSSPPDRPWYAVTPAIWTQIMINTSVVTACIPSLKPILTDFGSGLTGVTISGPFELTHSGRKQGTGTANVKSTSSSGSGLA</sequence>
<feature type="compositionally biased region" description="Polar residues" evidence="1">
    <location>
        <begin position="96"/>
        <end position="115"/>
    </location>
</feature>
<dbReference type="InterPro" id="IPR049326">
    <property type="entry name" value="Rhodopsin_dom_fungi"/>
</dbReference>
<gene>
    <name evidence="3" type="ORF">AJ79_10033</name>
</gene>
<keyword evidence="4" id="KW-1185">Reference proteome</keyword>
<dbReference type="Pfam" id="PF20684">
    <property type="entry name" value="Fung_rhodopsin"/>
    <property type="match status" value="1"/>
</dbReference>
<comment type="caution">
    <text evidence="3">The sequence shown here is derived from an EMBL/GenBank/DDBJ whole genome shotgun (WGS) entry which is preliminary data.</text>
</comment>
<reference evidence="3 4" key="1">
    <citation type="submission" date="2017-10" db="EMBL/GenBank/DDBJ databases">
        <title>Comparative genomics in systemic dimorphic fungi from Ajellomycetaceae.</title>
        <authorList>
            <person name="Munoz J.F."/>
            <person name="Mcewen J.G."/>
            <person name="Clay O.K."/>
            <person name="Cuomo C.A."/>
        </authorList>
    </citation>
    <scope>NUCLEOTIDE SEQUENCE [LARGE SCALE GENOMIC DNA]</scope>
    <source>
        <strain evidence="3 4">UAMH5409</strain>
    </source>
</reference>
<evidence type="ECO:0000313" key="3">
    <source>
        <dbReference type="EMBL" id="PGG95481.1"/>
    </source>
</evidence>
<proteinExistence type="predicted"/>
<dbReference type="Proteomes" id="UP000223968">
    <property type="component" value="Unassembled WGS sequence"/>
</dbReference>
<dbReference type="AlphaFoldDB" id="A0A2B7WG34"/>
<feature type="domain" description="Rhodopsin" evidence="2">
    <location>
        <begin position="2"/>
        <end position="72"/>
    </location>
</feature>
<feature type="region of interest" description="Disordered" evidence="1">
    <location>
        <begin position="91"/>
        <end position="115"/>
    </location>
</feature>
<accession>A0A2B7WG34</accession>
<dbReference type="STRING" id="1447875.A0A2B7WG34"/>
<protein>
    <recommendedName>
        <fullName evidence="2">Rhodopsin domain-containing protein</fullName>
    </recommendedName>
</protein>
<evidence type="ECO:0000313" key="4">
    <source>
        <dbReference type="Proteomes" id="UP000223968"/>
    </source>
</evidence>
<dbReference type="EMBL" id="PDNB01000341">
    <property type="protein sequence ID" value="PGG95481.1"/>
    <property type="molecule type" value="Genomic_DNA"/>
</dbReference>
<evidence type="ECO:0000259" key="2">
    <source>
        <dbReference type="Pfam" id="PF20684"/>
    </source>
</evidence>